<accession>A0A5B8Y458</accession>
<organism evidence="1 2">
    <name type="scientific">Persicimonas caeni</name>
    <dbReference type="NCBI Taxonomy" id="2292766"/>
    <lineage>
        <taxon>Bacteria</taxon>
        <taxon>Deltaproteobacteria</taxon>
        <taxon>Bradymonadales</taxon>
        <taxon>Bradymonadaceae</taxon>
        <taxon>Persicimonas</taxon>
    </lineage>
</organism>
<name>A0A4Y6PRV2_PERCE</name>
<keyword evidence="2" id="KW-1185">Reference proteome</keyword>
<sequence>MASDAKPTFHRGVALMLCENEAILEETMVSIDTTELDIQRIGGRAIVAPAYQLEAIREALQQRGTFPKVVGDIVTEELLAAQAAQEDEEAETSEQQEDE</sequence>
<protein>
    <submittedName>
        <fullName evidence="1">Uncharacterized protein</fullName>
    </submittedName>
</protein>
<dbReference type="OrthoDB" id="5518605at2"/>
<evidence type="ECO:0000313" key="2">
    <source>
        <dbReference type="Proteomes" id="UP000315995"/>
    </source>
</evidence>
<dbReference type="AlphaFoldDB" id="A0A4Y6PRV2"/>
<reference evidence="1 2" key="1">
    <citation type="submission" date="2019-06" db="EMBL/GenBank/DDBJ databases">
        <title>Persicimonas caeni gen. nov., sp. nov., a predatory bacterium isolated from solar saltern.</title>
        <authorList>
            <person name="Wang S."/>
        </authorList>
    </citation>
    <scope>NUCLEOTIDE SEQUENCE [LARGE SCALE GENOMIC DNA]</scope>
    <source>
        <strain evidence="1 2">YN101</strain>
    </source>
</reference>
<evidence type="ECO:0000313" key="1">
    <source>
        <dbReference type="EMBL" id="QDG50747.1"/>
    </source>
</evidence>
<dbReference type="EMBL" id="CP041186">
    <property type="protein sequence ID" value="QDG50747.1"/>
    <property type="molecule type" value="Genomic_DNA"/>
</dbReference>
<accession>A0A4Y6PRV2</accession>
<gene>
    <name evidence="1" type="ORF">FIV42_08390</name>
</gene>
<dbReference type="RefSeq" id="WP_141197239.1">
    <property type="nucleotide sequence ID" value="NZ_CP041186.1"/>
</dbReference>
<dbReference type="Proteomes" id="UP000315995">
    <property type="component" value="Chromosome"/>
</dbReference>
<proteinExistence type="predicted"/>